<evidence type="ECO:0000313" key="6">
    <source>
        <dbReference type="RefSeq" id="XP_026687068.1"/>
    </source>
</evidence>
<feature type="region of interest" description="Disordered" evidence="1">
    <location>
        <begin position="160"/>
        <end position="207"/>
    </location>
</feature>
<reference evidence="3 4" key="1">
    <citation type="submission" date="2025-04" db="UniProtKB">
        <authorList>
            <consortium name="RefSeq"/>
        </authorList>
    </citation>
    <scope>IDENTIFICATION</scope>
</reference>
<evidence type="ECO:0000313" key="4">
    <source>
        <dbReference type="RefSeq" id="XP_026687066.1"/>
    </source>
</evidence>
<evidence type="ECO:0000256" key="1">
    <source>
        <dbReference type="SAM" id="MobiDB-lite"/>
    </source>
</evidence>
<dbReference type="RefSeq" id="XP_026687067.1">
    <property type="nucleotide sequence ID" value="XM_026831266.1"/>
</dbReference>
<dbReference type="GeneID" id="108253765"/>
<feature type="compositionally biased region" description="Low complexity" evidence="1">
    <location>
        <begin position="161"/>
        <end position="173"/>
    </location>
</feature>
<dbReference type="AlphaFoldDB" id="A0A3Q0JIV6"/>
<accession>A0A3Q0JIV6</accession>
<gene>
    <name evidence="5 6" type="primary">LOC108253765</name>
    <name evidence="3 4" type="synonym">LOC113471829</name>
</gene>
<evidence type="ECO:0000313" key="5">
    <source>
        <dbReference type="RefSeq" id="XP_026687067.1"/>
    </source>
</evidence>
<proteinExistence type="predicted"/>
<feature type="compositionally biased region" description="Low complexity" evidence="1">
    <location>
        <begin position="189"/>
        <end position="200"/>
    </location>
</feature>
<dbReference type="RefSeq" id="XP_026687068.1">
    <property type="nucleotide sequence ID" value="XM_026831267.1"/>
</dbReference>
<organism evidence="2 6">
    <name type="scientific">Diaphorina citri</name>
    <name type="common">Asian citrus psyllid</name>
    <dbReference type="NCBI Taxonomy" id="121845"/>
    <lineage>
        <taxon>Eukaryota</taxon>
        <taxon>Metazoa</taxon>
        <taxon>Ecdysozoa</taxon>
        <taxon>Arthropoda</taxon>
        <taxon>Hexapoda</taxon>
        <taxon>Insecta</taxon>
        <taxon>Pterygota</taxon>
        <taxon>Neoptera</taxon>
        <taxon>Paraneoptera</taxon>
        <taxon>Hemiptera</taxon>
        <taxon>Sternorrhyncha</taxon>
        <taxon>Psylloidea</taxon>
        <taxon>Psyllidae</taxon>
        <taxon>Diaphorininae</taxon>
        <taxon>Diaphorina</taxon>
    </lineage>
</organism>
<evidence type="ECO:0000313" key="2">
    <source>
        <dbReference type="Proteomes" id="UP000079169"/>
    </source>
</evidence>
<dbReference type="RefSeq" id="XP_026687065.1">
    <property type="nucleotide sequence ID" value="XM_026831264.1"/>
</dbReference>
<dbReference type="KEGG" id="dci:108253765"/>
<feature type="region of interest" description="Disordered" evidence="1">
    <location>
        <begin position="225"/>
        <end position="245"/>
    </location>
</feature>
<dbReference type="KEGG" id="dci:113471829"/>
<sequence length="274" mass="30896">MASELLELGLTEEELNEIAYVGNKSIISDTPPPCTENRLKQIRKNGSNEKKYNRKKNFESSYYSDSDSSYGSSDNFCFDSNGNGSFIPRGVKDFGQCTPNKACGRGKPFYPDSIQPYLLKTQVTDYNHFNRMKQELNPLIEKMTDSALCRNEAIEMMWSQTKSSNTKSSCDSSIMIDSESKENDLSTDESSSSIIESSSEQICQVKKSPTKGKISDYASVTSISNGSYKNESNNDNNNFSDSTRKRKDIKIKTQLYIPPHLRRKNGKFQGFILI</sequence>
<dbReference type="RefSeq" id="XP_026687066.1">
    <property type="nucleotide sequence ID" value="XM_026831265.1"/>
</dbReference>
<keyword evidence="2" id="KW-1185">Reference proteome</keyword>
<dbReference type="Proteomes" id="UP000079169">
    <property type="component" value="Unplaced"/>
</dbReference>
<name>A0A3Q0JIV6_DIACI</name>
<protein>
    <submittedName>
        <fullName evidence="5 6">Uncharacterized protein LOC108253765</fullName>
    </submittedName>
    <submittedName>
        <fullName evidence="3 4">Uncharacterized protein LOC113471829</fullName>
    </submittedName>
</protein>
<dbReference type="PaxDb" id="121845-A0A3Q0JIV6"/>
<feature type="compositionally biased region" description="Low complexity" evidence="1">
    <location>
        <begin position="225"/>
        <end position="241"/>
    </location>
</feature>
<evidence type="ECO:0000313" key="3">
    <source>
        <dbReference type="RefSeq" id="XP_026687065.1"/>
    </source>
</evidence>